<organism evidence="6 7">
    <name type="scientific">Pseudomonas extremorientalis</name>
    <dbReference type="NCBI Taxonomy" id="169669"/>
    <lineage>
        <taxon>Bacteria</taxon>
        <taxon>Pseudomonadati</taxon>
        <taxon>Pseudomonadota</taxon>
        <taxon>Gammaproteobacteria</taxon>
        <taxon>Pseudomonadales</taxon>
        <taxon>Pseudomonadaceae</taxon>
        <taxon>Pseudomonas</taxon>
    </lineage>
</organism>
<protein>
    <submittedName>
        <fullName evidence="6">Predicted flavoprotein CzcO associated with the cation diffusion facilitator CzcD</fullName>
    </submittedName>
</protein>
<comment type="similarity">
    <text evidence="1">Belongs to the short-chain dehydrogenases/reductases (SDR) family.</text>
</comment>
<reference evidence="6 7" key="1">
    <citation type="submission" date="2016-10" db="EMBL/GenBank/DDBJ databases">
        <authorList>
            <person name="Varghese N."/>
            <person name="Submissions S."/>
        </authorList>
    </citation>
    <scope>NUCLEOTIDE SEQUENCE [LARGE SCALE GENOMIC DNA]</scope>
    <source>
        <strain evidence="6 7">BS2774</strain>
    </source>
</reference>
<evidence type="ECO:0000259" key="5">
    <source>
        <dbReference type="SMART" id="SM00822"/>
    </source>
</evidence>
<dbReference type="Pfam" id="PF00743">
    <property type="entry name" value="FMO-like"/>
    <property type="match status" value="1"/>
</dbReference>
<dbReference type="PANTHER" id="PTHR42877:SF4">
    <property type="entry name" value="FAD_NAD(P)-BINDING DOMAIN-CONTAINING PROTEIN-RELATED"/>
    <property type="match status" value="1"/>
</dbReference>
<dbReference type="EMBL" id="LT629708">
    <property type="protein sequence ID" value="SDO51136.1"/>
    <property type="molecule type" value="Genomic_DNA"/>
</dbReference>
<dbReference type="PRINTS" id="PR00080">
    <property type="entry name" value="SDRFAMILY"/>
</dbReference>
<dbReference type="InterPro" id="IPR036188">
    <property type="entry name" value="FAD/NAD-bd_sf"/>
</dbReference>
<evidence type="ECO:0000256" key="4">
    <source>
        <dbReference type="ARBA" id="ARBA00023002"/>
    </source>
</evidence>
<keyword evidence="7" id="KW-1185">Reference proteome</keyword>
<dbReference type="InterPro" id="IPR020904">
    <property type="entry name" value="Sc_DH/Rdtase_CS"/>
</dbReference>
<keyword evidence="2" id="KW-0285">Flavoprotein</keyword>
<dbReference type="SUPFAM" id="SSF51735">
    <property type="entry name" value="NAD(P)-binding Rossmann-fold domains"/>
    <property type="match status" value="1"/>
</dbReference>
<sequence>MNAQSDSIDIAIIGSGFAGLCMAIKLKEAGFTDFFIAEQADTLGGTWRDNHYPGCACDVQSHVYSFSFAPNPAWTRQFAPQAEIRAYLEQCATRFGLAPYLRFGMGLERAVFDEHLQRWQLSFSGGRQVSARVLVSGMGGLSRPALPDIPGLDHFKGKRFHSQQWDHEYSLKGKRVAVIGTGASAIQFVPQIAPQVAHLDLFQRTPPWIMPKPDRAITPVERWLFKHLPFTQRLVRGAFYWALEGRVVGFALHPRLMKMVQKIALRHLHKQVARPSLRKTLTPDYTIGCKRVLISNDYYPALSRSNVEVVTDRVLRIEADGVITADGIKHPADCLIFGTGFQASDPLPRDCIIGRGGVDLMDTWQDGAHAYKGTTVPGYPNLFLIVGPNTGLGHNSMILMIEAQVTYIMDALQHMQRHRIATVDVKAAVESAYNQQLQAKLKRTIWNTGGCQSWYLDPRTGRNTTLWPGSTWRFKQVTRQFALKDYVVDQLPVNLPSRPVPAPPLHPGRQPVMKSFNGRVAAITGAASGMGRALALALAREGCHLALADKNSQGLEQTLALIKTSTLAPVSVTTQVLDVSDRQAMEEWAARCVADHGQVNLVFNNAGVALSSTVEGVDYADLEWIVGINFWGVVHGTKAFLPYLKASGEGHVINTSSVFGLFAQPGMSGYNATKFAVRGFTESLRQELDLQRCGVSATCVHPGGIRTDICRSSRIDANMTGFLIHSEQQARADFEKLFITDADQAAKVILHGVRKNKRRVLIGRDAYFLDLLARCLPSAYQALVVFASKRMAPKPRTPVFETNDEPHL</sequence>
<proteinExistence type="inferred from homology"/>
<keyword evidence="4" id="KW-0560">Oxidoreductase</keyword>
<dbReference type="PRINTS" id="PR00081">
    <property type="entry name" value="GDHRDH"/>
</dbReference>
<accession>A0ABY0RVA8</accession>
<evidence type="ECO:0000256" key="3">
    <source>
        <dbReference type="ARBA" id="ARBA00022827"/>
    </source>
</evidence>
<dbReference type="InterPro" id="IPR002347">
    <property type="entry name" value="SDR_fam"/>
</dbReference>
<dbReference type="Gene3D" id="3.40.50.720">
    <property type="entry name" value="NAD(P)-binding Rossmann-like Domain"/>
    <property type="match status" value="1"/>
</dbReference>
<evidence type="ECO:0000313" key="7">
    <source>
        <dbReference type="Proteomes" id="UP000182654"/>
    </source>
</evidence>
<gene>
    <name evidence="6" type="ORF">SAMN04490184_0742</name>
</gene>
<dbReference type="SUPFAM" id="SSF51905">
    <property type="entry name" value="FAD/NAD(P)-binding domain"/>
    <property type="match status" value="1"/>
</dbReference>
<feature type="domain" description="Ketoreductase" evidence="5">
    <location>
        <begin position="519"/>
        <end position="708"/>
    </location>
</feature>
<dbReference type="Proteomes" id="UP000182654">
    <property type="component" value="Chromosome I"/>
</dbReference>
<dbReference type="Pfam" id="PF00106">
    <property type="entry name" value="adh_short"/>
    <property type="match status" value="1"/>
</dbReference>
<dbReference type="SMART" id="SM00822">
    <property type="entry name" value="PKS_KR"/>
    <property type="match status" value="1"/>
</dbReference>
<dbReference type="InterPro" id="IPR057326">
    <property type="entry name" value="KR_dom"/>
</dbReference>
<dbReference type="PROSITE" id="PS00061">
    <property type="entry name" value="ADH_SHORT"/>
    <property type="match status" value="1"/>
</dbReference>
<keyword evidence="3" id="KW-0274">FAD</keyword>
<evidence type="ECO:0000256" key="1">
    <source>
        <dbReference type="ARBA" id="ARBA00006484"/>
    </source>
</evidence>
<evidence type="ECO:0000313" key="6">
    <source>
        <dbReference type="EMBL" id="SDO51136.1"/>
    </source>
</evidence>
<dbReference type="PANTHER" id="PTHR42877">
    <property type="entry name" value="L-ORNITHINE N(5)-MONOOXYGENASE-RELATED"/>
    <property type="match status" value="1"/>
</dbReference>
<dbReference type="InterPro" id="IPR020946">
    <property type="entry name" value="Flavin_mOase-like"/>
</dbReference>
<name>A0ABY0RVA8_9PSED</name>
<evidence type="ECO:0000256" key="2">
    <source>
        <dbReference type="ARBA" id="ARBA00022630"/>
    </source>
</evidence>
<dbReference type="InterPro" id="IPR051209">
    <property type="entry name" value="FAD-bind_Monooxygenase_sf"/>
</dbReference>
<dbReference type="InterPro" id="IPR036291">
    <property type="entry name" value="NAD(P)-bd_dom_sf"/>
</dbReference>
<dbReference type="Gene3D" id="3.50.50.60">
    <property type="entry name" value="FAD/NAD(P)-binding domain"/>
    <property type="match status" value="2"/>
</dbReference>